<dbReference type="Gene3D" id="3.30.70.100">
    <property type="match status" value="1"/>
</dbReference>
<dbReference type="Proteomes" id="UP000827284">
    <property type="component" value="Unassembled WGS sequence"/>
</dbReference>
<dbReference type="PANTHER" id="PTHR43846">
    <property type="entry name" value="UPF0176 PROTEIN YCEA"/>
    <property type="match status" value="1"/>
</dbReference>
<dbReference type="InterPro" id="IPR036873">
    <property type="entry name" value="Rhodanese-like_dom_sf"/>
</dbReference>
<dbReference type="SUPFAM" id="SSF52821">
    <property type="entry name" value="Rhodanese/Cell cycle control phosphatase"/>
    <property type="match status" value="1"/>
</dbReference>
<dbReference type="InterPro" id="IPR022111">
    <property type="entry name" value="Rhodanese_C"/>
</dbReference>
<organism evidence="2 3">
    <name type="scientific">Entomortierella parvispora</name>
    <dbReference type="NCBI Taxonomy" id="205924"/>
    <lineage>
        <taxon>Eukaryota</taxon>
        <taxon>Fungi</taxon>
        <taxon>Fungi incertae sedis</taxon>
        <taxon>Mucoromycota</taxon>
        <taxon>Mortierellomycotina</taxon>
        <taxon>Mortierellomycetes</taxon>
        <taxon>Mortierellales</taxon>
        <taxon>Mortierellaceae</taxon>
        <taxon>Entomortierella</taxon>
    </lineage>
</organism>
<name>A0A9P3LZR7_9FUNG</name>
<dbReference type="InterPro" id="IPR001763">
    <property type="entry name" value="Rhodanese-like_dom"/>
</dbReference>
<reference evidence="2" key="1">
    <citation type="submission" date="2021-11" db="EMBL/GenBank/DDBJ databases">
        <authorList>
            <person name="Herlambang A."/>
            <person name="Guo Y."/>
            <person name="Takashima Y."/>
            <person name="Nishizawa T."/>
        </authorList>
    </citation>
    <scope>NUCLEOTIDE SEQUENCE</scope>
    <source>
        <strain evidence="2">E1425</strain>
    </source>
</reference>
<dbReference type="NCBIfam" id="NF001133">
    <property type="entry name" value="PRK00142.1-1"/>
    <property type="match status" value="1"/>
</dbReference>
<gene>
    <name evidence="2" type="ORF">EMPS_08761</name>
</gene>
<dbReference type="SMART" id="SM00450">
    <property type="entry name" value="RHOD"/>
    <property type="match status" value="1"/>
</dbReference>
<dbReference type="Pfam" id="PF00581">
    <property type="entry name" value="Rhodanese"/>
    <property type="match status" value="1"/>
</dbReference>
<comment type="caution">
    <text evidence="2">The sequence shown here is derived from an EMBL/GenBank/DDBJ whole genome shotgun (WGS) entry which is preliminary data.</text>
</comment>
<evidence type="ECO:0000313" key="3">
    <source>
        <dbReference type="Proteomes" id="UP000827284"/>
    </source>
</evidence>
<proteinExistence type="predicted"/>
<dbReference type="InterPro" id="IPR040503">
    <property type="entry name" value="TRHO_N"/>
</dbReference>
<dbReference type="Pfam" id="PF12368">
    <property type="entry name" value="Rhodanese_C"/>
    <property type="match status" value="1"/>
</dbReference>
<dbReference type="Pfam" id="PF17773">
    <property type="entry name" value="UPF0176_N"/>
    <property type="match status" value="1"/>
</dbReference>
<dbReference type="Gene3D" id="3.40.250.10">
    <property type="entry name" value="Rhodanese-like domain"/>
    <property type="match status" value="1"/>
</dbReference>
<dbReference type="PANTHER" id="PTHR43846:SF1">
    <property type="entry name" value="TRNA URIDINE(34) HYDROXYLASE"/>
    <property type="match status" value="1"/>
</dbReference>
<dbReference type="PROSITE" id="PS50206">
    <property type="entry name" value="RHODANESE_3"/>
    <property type="match status" value="1"/>
</dbReference>
<dbReference type="EMBL" id="BQFW01000012">
    <property type="protein sequence ID" value="GJJ76402.1"/>
    <property type="molecule type" value="Genomic_DNA"/>
</dbReference>
<reference evidence="2" key="2">
    <citation type="journal article" date="2022" name="Microbiol. Resour. Announc.">
        <title>Whole-Genome Sequence of Entomortierella parvispora E1425, a Mucoromycotan Fungus Associated with Burkholderiaceae-Related Endosymbiotic Bacteria.</title>
        <authorList>
            <person name="Herlambang A."/>
            <person name="Guo Y."/>
            <person name="Takashima Y."/>
            <person name="Narisawa K."/>
            <person name="Ohta H."/>
            <person name="Nishizawa T."/>
        </authorList>
    </citation>
    <scope>NUCLEOTIDE SEQUENCE</scope>
    <source>
        <strain evidence="2">E1425</strain>
    </source>
</reference>
<protein>
    <submittedName>
        <fullName evidence="2">UPF0176 protein</fullName>
    </submittedName>
</protein>
<keyword evidence="3" id="KW-1185">Reference proteome</keyword>
<feature type="domain" description="Rhodanese" evidence="1">
    <location>
        <begin position="253"/>
        <end position="347"/>
    </location>
</feature>
<dbReference type="OrthoDB" id="25002at2759"/>
<evidence type="ECO:0000313" key="2">
    <source>
        <dbReference type="EMBL" id="GJJ76402.1"/>
    </source>
</evidence>
<evidence type="ECO:0000259" key="1">
    <source>
        <dbReference type="PROSITE" id="PS50206"/>
    </source>
</evidence>
<accession>A0A9P3LZR7</accession>
<dbReference type="AlphaFoldDB" id="A0A9P3LZR7"/>
<sequence length="487" mass="54676">MLATHRRVLGTTTHAILKALQCRIDVASRTFILPSNKVPANFIPLHLTQHGPSLAYRAFSSSPGLLERQKAGQASQPVLSSEPHSSVLEDGTALVRAPTTVDDELDKVVGKMMRNHLQRTPHPPAKDYVTLSFYQFRPIAEADLVKIQYYFLTDLRAIDVVGRIYVSAEGINAQISCPKDRVDSFKSYYEKNWPIFDKIRFNPAMSEGKAFKKLHVRIKGQLVADGISNDTFDLYNEPTYLTPEEWHKELSSLSKPPVLIDMRNHYESSIGHFENAIRPDVTTFKENVDAMFDICEGKEDQDIYMYCTGGIRCTRSGALLKSKGFKSVKMLQGGVTAYGRFIQDQKAAAEKAAAEAAEAEEVKSIYKGKNFTFDKRLGEPITDEVLAKCHICGTDCDTYCNCKNTACNLLMIACPACQETHSGTCGSGSCVEMVKELQEKQKYIDETYPHLVGMKARPGVKPLHNYRLRVRPEVIMEQRKNKETSRL</sequence>